<gene>
    <name evidence="1" type="ORF">CLV43_102426</name>
</gene>
<evidence type="ECO:0000313" key="1">
    <source>
        <dbReference type="EMBL" id="PRY44861.1"/>
    </source>
</evidence>
<protein>
    <submittedName>
        <fullName evidence="1">Trypsin-like peptidase</fullName>
    </submittedName>
</protein>
<dbReference type="InterPro" id="IPR009003">
    <property type="entry name" value="Peptidase_S1_PA"/>
</dbReference>
<dbReference type="RefSeq" id="WP_170155743.1">
    <property type="nucleotide sequence ID" value="NZ_PVTF01000002.1"/>
</dbReference>
<dbReference type="EMBL" id="PVTF01000002">
    <property type="protein sequence ID" value="PRY44861.1"/>
    <property type="molecule type" value="Genomic_DNA"/>
</dbReference>
<organism evidence="1 2">
    <name type="scientific">Umezawaea tangerina</name>
    <dbReference type="NCBI Taxonomy" id="84725"/>
    <lineage>
        <taxon>Bacteria</taxon>
        <taxon>Bacillati</taxon>
        <taxon>Actinomycetota</taxon>
        <taxon>Actinomycetes</taxon>
        <taxon>Pseudonocardiales</taxon>
        <taxon>Pseudonocardiaceae</taxon>
        <taxon>Umezawaea</taxon>
    </lineage>
</organism>
<evidence type="ECO:0000313" key="2">
    <source>
        <dbReference type="Proteomes" id="UP000239494"/>
    </source>
</evidence>
<reference evidence="1 2" key="1">
    <citation type="submission" date="2018-03" db="EMBL/GenBank/DDBJ databases">
        <title>Genomic Encyclopedia of Archaeal and Bacterial Type Strains, Phase II (KMG-II): from individual species to whole genera.</title>
        <authorList>
            <person name="Goeker M."/>
        </authorList>
    </citation>
    <scope>NUCLEOTIDE SEQUENCE [LARGE SCALE GENOMIC DNA]</scope>
    <source>
        <strain evidence="1 2">DSM 44720</strain>
    </source>
</reference>
<dbReference type="AlphaFoldDB" id="A0A2T0TGX1"/>
<dbReference type="Proteomes" id="UP000239494">
    <property type="component" value="Unassembled WGS sequence"/>
</dbReference>
<proteinExistence type="predicted"/>
<dbReference type="SUPFAM" id="SSF50494">
    <property type="entry name" value="Trypsin-like serine proteases"/>
    <property type="match status" value="1"/>
</dbReference>
<dbReference type="Pfam" id="PF13365">
    <property type="entry name" value="Trypsin_2"/>
    <property type="match status" value="1"/>
</dbReference>
<comment type="caution">
    <text evidence="1">The sequence shown here is derived from an EMBL/GenBank/DDBJ whole genome shotgun (WGS) entry which is preliminary data.</text>
</comment>
<keyword evidence="2" id="KW-1185">Reference proteome</keyword>
<name>A0A2T0TGX1_9PSEU</name>
<accession>A0A2T0TGX1</accession>
<sequence length="524" mass="55092">MIVGRGRSGPFAYGDEPWRVRVRDRSPHGPVLGAGVLLDRLHVLTCAHVALAAEELAVDLVGLDGVPSSDAAVVDGMCVPPGEDERGDVAVLRLATPQRAGLGATLRRAMPTWDRPVHALGYPQGRGLEIGVWARMTLAGRAGVEWWQMNRRSEGEQRVRAGFSGSGVADDATGEVLGIVVSEYTDDTAGLSWMLPVDAITAHLPFASEWAVGDSGIDPIFTAPAGHGDGNGPTRELVDWLLGRDAAAAVLILVGPDLDVVRRAVAESTRRTATEAGVRGVDLALDVAGRTVDEVSRRIVDRAGLAVGASSTPGERVREGTPPMTIVVDGVDEADEPEALVDDVLKPLVDSGARLVLGFRQDGSAGLAAAKSLADDTIAGRLDRLADRITAVARREGPRPLGSSDTHSTVLRLRLTALRKAAAAHSALVANRLTAFERAVASAEREVGRTARRSAAVAADRGLLEAWKAKAFDAGLVEDIGLAAAYRRAHGLLTAETVDQAAAHAALRAYQDAVREALAKGDRR</sequence>
<dbReference type="Gene3D" id="2.40.10.120">
    <property type="match status" value="1"/>
</dbReference>